<name>A0A0B0NJW9_GOSAR</name>
<organism evidence="1 2">
    <name type="scientific">Gossypium arboreum</name>
    <name type="common">Tree cotton</name>
    <name type="synonym">Gossypium nanking</name>
    <dbReference type="NCBI Taxonomy" id="29729"/>
    <lineage>
        <taxon>Eukaryota</taxon>
        <taxon>Viridiplantae</taxon>
        <taxon>Streptophyta</taxon>
        <taxon>Embryophyta</taxon>
        <taxon>Tracheophyta</taxon>
        <taxon>Spermatophyta</taxon>
        <taxon>Magnoliopsida</taxon>
        <taxon>eudicotyledons</taxon>
        <taxon>Gunneridae</taxon>
        <taxon>Pentapetalae</taxon>
        <taxon>rosids</taxon>
        <taxon>malvids</taxon>
        <taxon>Malvales</taxon>
        <taxon>Malvaceae</taxon>
        <taxon>Malvoideae</taxon>
        <taxon>Gossypium</taxon>
    </lineage>
</organism>
<accession>A0A0B0NJW9</accession>
<reference evidence="2" key="1">
    <citation type="submission" date="2014-09" db="EMBL/GenBank/DDBJ databases">
        <authorList>
            <person name="Mudge J."/>
            <person name="Ramaraj T."/>
            <person name="Lindquist I.E."/>
            <person name="Bharti A.K."/>
            <person name="Sundararajan A."/>
            <person name="Cameron C.T."/>
            <person name="Woodward J.E."/>
            <person name="May G.D."/>
            <person name="Brubaker C."/>
            <person name="Broadhvest J."/>
            <person name="Wilkins T.A."/>
        </authorList>
    </citation>
    <scope>NUCLEOTIDE SEQUENCE</scope>
    <source>
        <strain evidence="2">cv. AKA8401</strain>
    </source>
</reference>
<gene>
    <name evidence="1" type="ORF">F383_00063</name>
</gene>
<evidence type="ECO:0000313" key="2">
    <source>
        <dbReference type="Proteomes" id="UP000032142"/>
    </source>
</evidence>
<protein>
    <submittedName>
        <fullName evidence="1">Uncharacterized protein</fullName>
    </submittedName>
</protein>
<sequence length="28" mass="3215">MALMNFLLYSPDKLPNRLFVSFLINGSL</sequence>
<proteinExistence type="predicted"/>
<dbReference type="EMBL" id="KN395680">
    <property type="protein sequence ID" value="KHG11361.1"/>
    <property type="molecule type" value="Genomic_DNA"/>
</dbReference>
<dbReference type="Proteomes" id="UP000032142">
    <property type="component" value="Unassembled WGS sequence"/>
</dbReference>
<keyword evidence="2" id="KW-1185">Reference proteome</keyword>
<dbReference type="AlphaFoldDB" id="A0A0B0NJW9"/>
<evidence type="ECO:0000313" key="1">
    <source>
        <dbReference type="EMBL" id="KHG11361.1"/>
    </source>
</evidence>